<gene>
    <name evidence="1" type="ordered locus">TERTU_0167</name>
</gene>
<dbReference type="HOGENOM" id="CLU_1034169_0_0_6"/>
<evidence type="ECO:0000313" key="1">
    <source>
        <dbReference type="EMBL" id="ACR13510.1"/>
    </source>
</evidence>
<protein>
    <submittedName>
        <fullName evidence="1">Lipoprotein</fullName>
    </submittedName>
</protein>
<keyword evidence="2" id="KW-1185">Reference proteome</keyword>
<evidence type="ECO:0000313" key="2">
    <source>
        <dbReference type="Proteomes" id="UP000009080"/>
    </source>
</evidence>
<dbReference type="eggNOG" id="ENOG5032FTS">
    <property type="taxonomic scope" value="Bacteria"/>
</dbReference>
<sequence length="269" mass="31077">MEKRLLAGVVLAVIGLAGCNERDADSFIENRHDNDQFVMHVDLVYRSEENKTRYIAADEISTIGSEELWVRVELKESDFGIFVVADDDEQLQVDYCGSQYFIGDNLVYDDGDPKYYELVVPPAYDNCEMKVSFFHAKERTLAFNVPTFLKLYVSDNDVWSYDHTAEPFFVNWRTLDRDAEFEFRWTMEASACPLDAPCEREFTRNMDKDALGYTVPANLFDVADGDMEKLVISLAQPRYDLERDRYGLHKESDVELDQKASLGYRIVNP</sequence>
<accession>C5BLF0</accession>
<dbReference type="RefSeq" id="WP_015819624.1">
    <property type="nucleotide sequence ID" value="NC_012997.1"/>
</dbReference>
<dbReference type="Proteomes" id="UP000009080">
    <property type="component" value="Chromosome"/>
</dbReference>
<organism evidence="1 2">
    <name type="scientific">Teredinibacter turnerae (strain ATCC 39867 / T7901)</name>
    <dbReference type="NCBI Taxonomy" id="377629"/>
    <lineage>
        <taxon>Bacteria</taxon>
        <taxon>Pseudomonadati</taxon>
        <taxon>Pseudomonadota</taxon>
        <taxon>Gammaproteobacteria</taxon>
        <taxon>Cellvibrionales</taxon>
        <taxon>Cellvibrionaceae</taxon>
        <taxon>Teredinibacter</taxon>
    </lineage>
</organism>
<dbReference type="KEGG" id="ttu:TERTU_0167"/>
<reference evidence="1 2" key="1">
    <citation type="journal article" date="2009" name="PLoS ONE">
        <title>The complete genome of Teredinibacter turnerae T7901: an intracellular endosymbiont of marine wood-boring bivalves (shipworms).</title>
        <authorList>
            <person name="Yang J.C."/>
            <person name="Madupu R."/>
            <person name="Durkin A.S."/>
            <person name="Ekborg N.A."/>
            <person name="Pedamallu C.S."/>
            <person name="Hostetler J.B."/>
            <person name="Radune D."/>
            <person name="Toms B.S."/>
            <person name="Henrissat B."/>
            <person name="Coutinho P.M."/>
            <person name="Schwarz S."/>
            <person name="Field L."/>
            <person name="Trindade-Silva A.E."/>
            <person name="Soares C.A.G."/>
            <person name="Elshahawi S."/>
            <person name="Hanora A."/>
            <person name="Schmidt E.W."/>
            <person name="Haygood M.G."/>
            <person name="Posfai J."/>
            <person name="Benner J."/>
            <person name="Madinger C."/>
            <person name="Nove J."/>
            <person name="Anton B."/>
            <person name="Chaudhary K."/>
            <person name="Foster J."/>
            <person name="Holman A."/>
            <person name="Kumar S."/>
            <person name="Lessard P.A."/>
            <person name="Luyten Y.A."/>
            <person name="Slatko B."/>
            <person name="Wood N."/>
            <person name="Wu B."/>
            <person name="Teplitski M."/>
            <person name="Mougous J.D."/>
            <person name="Ward N."/>
            <person name="Eisen J.A."/>
            <person name="Badger J.H."/>
            <person name="Distel D.L."/>
        </authorList>
    </citation>
    <scope>NUCLEOTIDE SEQUENCE [LARGE SCALE GENOMIC DNA]</scope>
    <source>
        <strain evidence="2">ATCC 39867 / T7901</strain>
    </source>
</reference>
<keyword evidence="1" id="KW-0449">Lipoprotein</keyword>
<dbReference type="STRING" id="377629.TERTU_0167"/>
<dbReference type="PROSITE" id="PS51257">
    <property type="entry name" value="PROKAR_LIPOPROTEIN"/>
    <property type="match status" value="1"/>
</dbReference>
<dbReference type="AlphaFoldDB" id="C5BLF0"/>
<name>C5BLF0_TERTT</name>
<proteinExistence type="predicted"/>
<dbReference type="EMBL" id="CP001614">
    <property type="protein sequence ID" value="ACR13510.1"/>
    <property type="molecule type" value="Genomic_DNA"/>
</dbReference>